<evidence type="ECO:0008006" key="3">
    <source>
        <dbReference type="Google" id="ProtNLM"/>
    </source>
</evidence>
<evidence type="ECO:0000313" key="1">
    <source>
        <dbReference type="EMBL" id="GFH57153.1"/>
    </source>
</evidence>
<evidence type="ECO:0000313" key="2">
    <source>
        <dbReference type="Proteomes" id="UP001054902"/>
    </source>
</evidence>
<reference evidence="1 2" key="1">
    <citation type="journal article" date="2021" name="Sci. Rep.">
        <title>The genome of the diatom Chaetoceros tenuissimus carries an ancient integrated fragment of an extant virus.</title>
        <authorList>
            <person name="Hongo Y."/>
            <person name="Kimura K."/>
            <person name="Takaki Y."/>
            <person name="Yoshida Y."/>
            <person name="Baba S."/>
            <person name="Kobayashi G."/>
            <person name="Nagasaki K."/>
            <person name="Hano T."/>
            <person name="Tomaru Y."/>
        </authorList>
    </citation>
    <scope>NUCLEOTIDE SEQUENCE [LARGE SCALE GENOMIC DNA]</scope>
    <source>
        <strain evidence="1 2">NIES-3715</strain>
    </source>
</reference>
<keyword evidence="2" id="KW-1185">Reference proteome</keyword>
<dbReference type="AlphaFoldDB" id="A0AAD3HBL3"/>
<dbReference type="EMBL" id="BLLK01000057">
    <property type="protein sequence ID" value="GFH57153.1"/>
    <property type="molecule type" value="Genomic_DNA"/>
</dbReference>
<sequence>MDSTDYSQQSNKRQRILATGPTKLTDLPTDLVSNCFAYLDPEKKPGHHIYLASVNKYFKAAVKELYQGVRNNSLESILSSPSICLYVLNLVEEEDIDTFYKIVVAIFENDRLDLYLDAYLEVYPNNFWSNKHASLVTATAYKSTEIMRSLITGNDHIIYFLTNLNPPEGIEINASVDDVKNLVQKIPVACDPQMIKELVRKGVVFNFESVIFSLTRKDIETFKCLLDIVPLEKDYEIQRIIVAALEHELQLKAVECLKERNHFAQGSNFIRAMYFVITENTANIMDLVKMFCSAKPNLTESDFKTIVYTCMMSENMDVLSYLHKSFRKIDLGLFRRLAMLNNKPEVEAHLQSLE</sequence>
<proteinExistence type="predicted"/>
<protein>
    <recommendedName>
        <fullName evidence="3">F-box domain-containing protein</fullName>
    </recommendedName>
</protein>
<gene>
    <name evidence="1" type="ORF">CTEN210_13629</name>
</gene>
<comment type="caution">
    <text evidence="1">The sequence shown here is derived from an EMBL/GenBank/DDBJ whole genome shotgun (WGS) entry which is preliminary data.</text>
</comment>
<accession>A0AAD3HBL3</accession>
<dbReference type="Proteomes" id="UP001054902">
    <property type="component" value="Unassembled WGS sequence"/>
</dbReference>
<name>A0AAD3HBL3_9STRA</name>
<organism evidence="1 2">
    <name type="scientific">Chaetoceros tenuissimus</name>
    <dbReference type="NCBI Taxonomy" id="426638"/>
    <lineage>
        <taxon>Eukaryota</taxon>
        <taxon>Sar</taxon>
        <taxon>Stramenopiles</taxon>
        <taxon>Ochrophyta</taxon>
        <taxon>Bacillariophyta</taxon>
        <taxon>Coscinodiscophyceae</taxon>
        <taxon>Chaetocerotophycidae</taxon>
        <taxon>Chaetocerotales</taxon>
        <taxon>Chaetocerotaceae</taxon>
        <taxon>Chaetoceros</taxon>
    </lineage>
</organism>